<feature type="compositionally biased region" description="Basic and acidic residues" evidence="5">
    <location>
        <begin position="1577"/>
        <end position="1596"/>
    </location>
</feature>
<comment type="similarity">
    <text evidence="2">Belongs to the THOC2 family.</text>
</comment>
<dbReference type="Pfam" id="PF11732">
    <property type="entry name" value="Thoc2"/>
    <property type="match status" value="1"/>
</dbReference>
<evidence type="ECO:0000259" key="8">
    <source>
        <dbReference type="Pfam" id="PF16134"/>
    </source>
</evidence>
<gene>
    <name evidence="9" type="ORF">CANTADRAFT_25030</name>
</gene>
<keyword evidence="4" id="KW-0539">Nucleus</keyword>
<dbReference type="GO" id="GO:0000445">
    <property type="term" value="C:THO complex part of transcription export complex"/>
    <property type="evidence" value="ECO:0007669"/>
    <property type="project" value="TreeGrafter"/>
</dbReference>
<dbReference type="OrthoDB" id="29024at2759"/>
<feature type="compositionally biased region" description="Pro residues" evidence="5">
    <location>
        <begin position="1562"/>
        <end position="1574"/>
    </location>
</feature>
<dbReference type="InterPro" id="IPR021418">
    <property type="entry name" value="THO_THOC2_C"/>
</dbReference>
<evidence type="ECO:0000313" key="10">
    <source>
        <dbReference type="Proteomes" id="UP000094285"/>
    </source>
</evidence>
<feature type="domain" description="THO complex subunitTHOC2 C-terminal" evidence="6">
    <location>
        <begin position="924"/>
        <end position="1221"/>
    </location>
</feature>
<feature type="compositionally biased region" description="Basic and acidic residues" evidence="5">
    <location>
        <begin position="1330"/>
        <end position="1348"/>
    </location>
</feature>
<feature type="compositionally biased region" description="Low complexity" evidence="5">
    <location>
        <begin position="1296"/>
        <end position="1306"/>
    </location>
</feature>
<feature type="compositionally biased region" description="Basic and acidic residues" evidence="5">
    <location>
        <begin position="1604"/>
        <end position="1627"/>
    </location>
</feature>
<proteinExistence type="inferred from homology"/>
<keyword evidence="10" id="KW-1185">Reference proteome</keyword>
<feature type="compositionally biased region" description="Basic and acidic residues" evidence="5">
    <location>
        <begin position="1266"/>
        <end position="1285"/>
    </location>
</feature>
<accession>A0A1E4SLW5</accession>
<feature type="region of interest" description="Disordered" evidence="5">
    <location>
        <begin position="1266"/>
        <end position="1638"/>
    </location>
</feature>
<dbReference type="RefSeq" id="XP_020065638.1">
    <property type="nucleotide sequence ID" value="XM_020207299.1"/>
</dbReference>
<feature type="compositionally biased region" description="Basic and acidic residues" evidence="5">
    <location>
        <begin position="1309"/>
        <end position="1320"/>
    </location>
</feature>
<dbReference type="Proteomes" id="UP000094285">
    <property type="component" value="Unassembled WGS sequence"/>
</dbReference>
<dbReference type="GO" id="GO:0006406">
    <property type="term" value="P:mRNA export from nucleus"/>
    <property type="evidence" value="ECO:0007669"/>
    <property type="project" value="InterPro"/>
</dbReference>
<evidence type="ECO:0000259" key="6">
    <source>
        <dbReference type="Pfam" id="PF11262"/>
    </source>
</evidence>
<dbReference type="STRING" id="984487.A0A1E4SLW5"/>
<evidence type="ECO:0000256" key="3">
    <source>
        <dbReference type="ARBA" id="ARBA00019596"/>
    </source>
</evidence>
<dbReference type="GO" id="GO:0003729">
    <property type="term" value="F:mRNA binding"/>
    <property type="evidence" value="ECO:0007669"/>
    <property type="project" value="TreeGrafter"/>
</dbReference>
<evidence type="ECO:0000256" key="1">
    <source>
        <dbReference type="ARBA" id="ARBA00004123"/>
    </source>
</evidence>
<dbReference type="PANTHER" id="PTHR21597">
    <property type="entry name" value="THO2 PROTEIN"/>
    <property type="match status" value="1"/>
</dbReference>
<dbReference type="InterPro" id="IPR032302">
    <property type="entry name" value="THOC2_N"/>
</dbReference>
<dbReference type="GO" id="GO:0006397">
    <property type="term" value="P:mRNA processing"/>
    <property type="evidence" value="ECO:0007669"/>
    <property type="project" value="InterPro"/>
</dbReference>
<feature type="domain" description="THO complex subunitTHOC2 N-terminal" evidence="7">
    <location>
        <begin position="626"/>
        <end position="701"/>
    </location>
</feature>
<dbReference type="InterPro" id="IPR021726">
    <property type="entry name" value="THO_THOC2_N"/>
</dbReference>
<reference evidence="10" key="1">
    <citation type="submission" date="2016-05" db="EMBL/GenBank/DDBJ databases">
        <title>Comparative genomics of biotechnologically important yeasts.</title>
        <authorList>
            <consortium name="DOE Joint Genome Institute"/>
            <person name="Riley R."/>
            <person name="Haridas S."/>
            <person name="Wolfe K.H."/>
            <person name="Lopes M.R."/>
            <person name="Hittinger C.T."/>
            <person name="Goker M."/>
            <person name="Salamov A."/>
            <person name="Wisecaver J."/>
            <person name="Long T.M."/>
            <person name="Aerts A.L."/>
            <person name="Barry K."/>
            <person name="Choi C."/>
            <person name="Clum A."/>
            <person name="Coughlan A.Y."/>
            <person name="Deshpande S."/>
            <person name="Douglass A.P."/>
            <person name="Hanson S.J."/>
            <person name="Klenk H.-P."/>
            <person name="Labutti K."/>
            <person name="Lapidus A."/>
            <person name="Lindquist E."/>
            <person name="Lipzen A."/>
            <person name="Meier-Kolthoff J.P."/>
            <person name="Ohm R.A."/>
            <person name="Otillar R.P."/>
            <person name="Pangilinan J."/>
            <person name="Peng Y."/>
            <person name="Rokas A."/>
            <person name="Rosa C.A."/>
            <person name="Scheuner C."/>
            <person name="Sibirny A.A."/>
            <person name="Slot J.C."/>
            <person name="Stielow J.B."/>
            <person name="Sun H."/>
            <person name="Kurtzman C.P."/>
            <person name="Blackwell M."/>
            <person name="Grigoriev I.V."/>
            <person name="Jeffries T.W."/>
        </authorList>
    </citation>
    <scope>NUCLEOTIDE SEQUENCE [LARGE SCALE GENOMIC DNA]</scope>
    <source>
        <strain evidence="10">NRRL Y-17324</strain>
    </source>
</reference>
<dbReference type="PANTHER" id="PTHR21597:SF0">
    <property type="entry name" value="THO COMPLEX SUBUNIT 2"/>
    <property type="match status" value="1"/>
</dbReference>
<feature type="compositionally biased region" description="Basic and acidic residues" evidence="5">
    <location>
        <begin position="1358"/>
        <end position="1453"/>
    </location>
</feature>
<feature type="domain" description="THO complex subunit 2 N-terminal" evidence="8">
    <location>
        <begin position="8"/>
        <end position="624"/>
    </location>
</feature>
<dbReference type="Pfam" id="PF11262">
    <property type="entry name" value="Tho2"/>
    <property type="match status" value="1"/>
</dbReference>
<evidence type="ECO:0000256" key="2">
    <source>
        <dbReference type="ARBA" id="ARBA00007857"/>
    </source>
</evidence>
<name>A0A1E4SLW5_9ASCO</name>
<protein>
    <recommendedName>
        <fullName evidence="3">THO complex subunit 2</fullName>
    </recommendedName>
</protein>
<sequence length="1638" mass="188837">MSTVYTYFTKEVVDEFGGSGSESLLQILEGLPENENERELIVAQLFTELLLIFEEDQLELDPIVQFLYSIITSDMYARVFCQVLNVFPPSDKTNNLILLLSRKDQVIKPDTIAAYIGADLLKEAGVVPKEVLTKTLNSRVRDEFYTQKKYNLFHEEVEGYSKLIVELYSIMKSSDTEYQVDYCIQMIEKLIGHYSLDPNRCLDIILEVYSSMFVSNVEFSLQLLKKSRWWPKYESDCSSMETLSLGGSEAGAKILGLKFIKYPKEKDLPETFKILIAFLIKEGFVSFGSIYKYLRPEEEEMQILEKEYKKNLDEKVSKSGASALALAAPLADDEEEETSGKITGKQNTATVTESISIEKRLHSNFKYQMLRVFLGNGLYWPSMFILTKYHYLAFIDDEIYPLINRMLDTMIQPLYSHIKPFSDQELTNFQASVKNPISRQHNHISYEDFQITEFVSFKPNIKSYGQKRFTYFYKTWSSDLPKINDVDSLLAHSGDILKFVGVYLSKNVEVFIKLCEIIKWDLTIIEKNPEDENLLNRKIKWFHYFRNYIFPAMSIIEENSIAIENAYSILEFYPIEDRFSVYGELYQILSKNNPYIKMAYNQAEKSTKDILRRLSKENVRSMMRRLAKISFSNPLPCLLTILQQIESYDNLIPLVIETARYFNNYGWDSLTIGILIRLTVDGRSTIQINGMNERKWLQSLASFIGKISQRYPNFIDLETILTFLLKSFHQGDSLGVIVLREILTSMGGLQSINNLTLRQINMINCGSSLEKLVYKTIDDVRYDRAKSGQTLVNTLIKLDGINEILVLLYQLTKKSIAGSELTQLKILASKNDDLDSVIHLLITLINFFGNADEISKHLLSASELNEKYGLSIQWIFELWRPILAKRQLAYETNDSSMETDSPWNPVLQPVMNEVSHVLPAEITSHLSPGLFVTFWQLSLYDINYTSELYDNEESKLKSTIKSLKESSSINSKDKDISRVVLERAKKELKQNEDYLTSIPVDKTKHSDHYDSVVSRLKKESAYWFPISNPDDIKIQTQRFLQYCLLPRSIHSSFDAGFSSKFLFSLHELGANNFSILSLLDELIRNKILFSTLFTLTPVESENLGLFFADILNQLHNWTDEKFFEGNVKSKLFSNDGSEVSYDDYRKILYEYHDIILSDIGASLKVTEYMSRRNAITFLKNLLGVYPNVEDHCEEIVKLIQNIATTEQREDLKLSSSALIGHVKSRSKEWVHLWDFIPMPEAEKEALIKKRKEEKEKELAKIRAKQIKEQKEKEEALRKQREEEEKKKRKNLLNYDSKQSVSVSTSSARNDIRGESSRGRYDNYSNYDNRGTQDDKLRLKEDNKKEISNLKDQSTATRANDDKKADSKKAENKKDDLKGDSKIGAKSETKIDLKVESKGDAKSEPKNLNKQDSIKNESNDKKTEEKSADLKARLLQAKKDYQEKASKEQREPASRSRAPLPPQGSLPKDAADQRYGGRYNDNYNISSSRFSRDKSSTPNPPQRPHRPHTSQYDRKVPTPSSYPERKSTPTNSNKPPVPPPSTKPPASNLSYQERNKQPTRAGLPPPPPPPPPPVSLKPRSDNFQKRNPRPDTYDNRGDSYQSRDGYNRGEYRYEKGAQGRPDNKRPLDYNRGYNKKSRY</sequence>
<dbReference type="EMBL" id="KV453910">
    <property type="protein sequence ID" value="ODV80516.1"/>
    <property type="molecule type" value="Genomic_DNA"/>
</dbReference>
<evidence type="ECO:0000256" key="4">
    <source>
        <dbReference type="ARBA" id="ARBA00023242"/>
    </source>
</evidence>
<evidence type="ECO:0000259" key="7">
    <source>
        <dbReference type="Pfam" id="PF11732"/>
    </source>
</evidence>
<organism evidence="9 10">
    <name type="scientific">Suhomyces tanzawaensis NRRL Y-17324</name>
    <dbReference type="NCBI Taxonomy" id="984487"/>
    <lineage>
        <taxon>Eukaryota</taxon>
        <taxon>Fungi</taxon>
        <taxon>Dikarya</taxon>
        <taxon>Ascomycota</taxon>
        <taxon>Saccharomycotina</taxon>
        <taxon>Pichiomycetes</taxon>
        <taxon>Debaryomycetaceae</taxon>
        <taxon>Suhomyces</taxon>
    </lineage>
</organism>
<dbReference type="GeneID" id="30981436"/>
<evidence type="ECO:0000256" key="5">
    <source>
        <dbReference type="SAM" id="MobiDB-lite"/>
    </source>
</evidence>
<dbReference type="InterPro" id="IPR040007">
    <property type="entry name" value="Tho2"/>
</dbReference>
<comment type="subcellular location">
    <subcellularLocation>
        <location evidence="1">Nucleus</location>
    </subcellularLocation>
</comment>
<dbReference type="Pfam" id="PF16134">
    <property type="entry name" value="THOC2_N"/>
    <property type="match status" value="1"/>
</dbReference>
<evidence type="ECO:0000313" key="9">
    <source>
        <dbReference type="EMBL" id="ODV80516.1"/>
    </source>
</evidence>